<keyword evidence="1" id="KW-1133">Transmembrane helix</keyword>
<keyword evidence="1" id="KW-0472">Membrane</keyword>
<name>A0A915JTL9_ROMCU</name>
<evidence type="ECO:0000313" key="3">
    <source>
        <dbReference type="WBParaSite" id="nRc.2.0.1.t29443-RA"/>
    </source>
</evidence>
<evidence type="ECO:0000313" key="2">
    <source>
        <dbReference type="Proteomes" id="UP000887565"/>
    </source>
</evidence>
<dbReference type="WBParaSite" id="nRc.2.0.1.t29443-RA">
    <property type="protein sequence ID" value="nRc.2.0.1.t29443-RA"/>
    <property type="gene ID" value="nRc.2.0.1.g29443"/>
</dbReference>
<dbReference type="AlphaFoldDB" id="A0A915JTL9"/>
<proteinExistence type="predicted"/>
<reference evidence="3" key="1">
    <citation type="submission" date="2022-11" db="UniProtKB">
        <authorList>
            <consortium name="WormBaseParasite"/>
        </authorList>
    </citation>
    <scope>IDENTIFICATION</scope>
</reference>
<feature type="transmembrane region" description="Helical" evidence="1">
    <location>
        <begin position="34"/>
        <end position="54"/>
    </location>
</feature>
<keyword evidence="2" id="KW-1185">Reference proteome</keyword>
<sequence length="77" mass="8909">MLPPVRLAMLQYKNVCRPSIEIMTLKEKLSPNKYGRVLTLGTMIAVGVSVYFYSRRKLKDMPVKEFEPISDMKQKSN</sequence>
<dbReference type="Proteomes" id="UP000887565">
    <property type="component" value="Unplaced"/>
</dbReference>
<accession>A0A915JTL9</accession>
<evidence type="ECO:0000256" key="1">
    <source>
        <dbReference type="SAM" id="Phobius"/>
    </source>
</evidence>
<protein>
    <submittedName>
        <fullName evidence="3">Uncharacterized protein</fullName>
    </submittedName>
</protein>
<keyword evidence="1" id="KW-0812">Transmembrane</keyword>
<organism evidence="2 3">
    <name type="scientific">Romanomermis culicivorax</name>
    <name type="common">Nematode worm</name>
    <dbReference type="NCBI Taxonomy" id="13658"/>
    <lineage>
        <taxon>Eukaryota</taxon>
        <taxon>Metazoa</taxon>
        <taxon>Ecdysozoa</taxon>
        <taxon>Nematoda</taxon>
        <taxon>Enoplea</taxon>
        <taxon>Dorylaimia</taxon>
        <taxon>Mermithida</taxon>
        <taxon>Mermithoidea</taxon>
        <taxon>Mermithidae</taxon>
        <taxon>Romanomermis</taxon>
    </lineage>
</organism>